<dbReference type="AlphaFoldDB" id="A0A2Z6SE54"/>
<accession>A0A2Z6SE54</accession>
<dbReference type="Proteomes" id="UP000615446">
    <property type="component" value="Unassembled WGS sequence"/>
</dbReference>
<gene>
    <name evidence="4" type="ORF">RCL2_003038500</name>
    <name evidence="3" type="ORF">RclHR1_07870005</name>
</gene>
<keyword evidence="2" id="KW-1133">Transmembrane helix</keyword>
<name>A0A2Z6SE54_9GLOM</name>
<proteinExistence type="predicted"/>
<reference evidence="3 5" key="1">
    <citation type="submission" date="2017-11" db="EMBL/GenBank/DDBJ databases">
        <title>The genome of Rhizophagus clarus HR1 reveals common genetic basis of auxotrophy among arbuscular mycorrhizal fungi.</title>
        <authorList>
            <person name="Kobayashi Y."/>
        </authorList>
    </citation>
    <scope>NUCLEOTIDE SEQUENCE [LARGE SCALE GENOMIC DNA]</scope>
    <source>
        <strain evidence="3 5">HR1</strain>
    </source>
</reference>
<dbReference type="EMBL" id="BLAL01000338">
    <property type="protein sequence ID" value="GET04083.1"/>
    <property type="molecule type" value="Genomic_DNA"/>
</dbReference>
<feature type="transmembrane region" description="Helical" evidence="2">
    <location>
        <begin position="53"/>
        <end position="75"/>
    </location>
</feature>
<evidence type="ECO:0000313" key="4">
    <source>
        <dbReference type="EMBL" id="GET04083.1"/>
    </source>
</evidence>
<evidence type="ECO:0000313" key="3">
    <source>
        <dbReference type="EMBL" id="GBC08022.1"/>
    </source>
</evidence>
<dbReference type="Proteomes" id="UP000247702">
    <property type="component" value="Unassembled WGS sequence"/>
</dbReference>
<evidence type="ECO:0000313" key="5">
    <source>
        <dbReference type="Proteomes" id="UP000247702"/>
    </source>
</evidence>
<keyword evidence="2" id="KW-0812">Transmembrane</keyword>
<evidence type="ECO:0000256" key="2">
    <source>
        <dbReference type="SAM" id="Phobius"/>
    </source>
</evidence>
<dbReference type="EMBL" id="BEXD01004189">
    <property type="protein sequence ID" value="GBC08022.1"/>
    <property type="molecule type" value="Genomic_DNA"/>
</dbReference>
<organism evidence="3 5">
    <name type="scientific">Rhizophagus clarus</name>
    <dbReference type="NCBI Taxonomy" id="94130"/>
    <lineage>
        <taxon>Eukaryota</taxon>
        <taxon>Fungi</taxon>
        <taxon>Fungi incertae sedis</taxon>
        <taxon>Mucoromycota</taxon>
        <taxon>Glomeromycotina</taxon>
        <taxon>Glomeromycetes</taxon>
        <taxon>Glomerales</taxon>
        <taxon>Glomeraceae</taxon>
        <taxon>Rhizophagus</taxon>
    </lineage>
</organism>
<comment type="caution">
    <text evidence="3">The sequence shown here is derived from an EMBL/GenBank/DDBJ whole genome shotgun (WGS) entry which is preliminary data.</text>
</comment>
<keyword evidence="5" id="KW-1185">Reference proteome</keyword>
<protein>
    <submittedName>
        <fullName evidence="3">Uncharacterized protein</fullName>
    </submittedName>
</protein>
<feature type="region of interest" description="Disordered" evidence="1">
    <location>
        <begin position="1"/>
        <end position="31"/>
    </location>
</feature>
<feature type="compositionally biased region" description="Low complexity" evidence="1">
    <location>
        <begin position="1"/>
        <end position="12"/>
    </location>
</feature>
<sequence length="94" mass="10434">MSSQRNSQSSNSTPKEDNNQTNQSSIPSPPRSLVCTLNYHYQLYLGINMASRLNWNAIFGFILNFLAIIPSAMLLEFAAESGIYQGYSSLPNPT</sequence>
<reference evidence="4" key="2">
    <citation type="submission" date="2019-10" db="EMBL/GenBank/DDBJ databases">
        <title>Conservation and host-specific expression of non-tandemly repeated heterogenous ribosome RNA gene in arbuscular mycorrhizal fungi.</title>
        <authorList>
            <person name="Maeda T."/>
            <person name="Kobayashi Y."/>
            <person name="Nakagawa T."/>
            <person name="Ezawa T."/>
            <person name="Yamaguchi K."/>
            <person name="Bino T."/>
            <person name="Nishimoto Y."/>
            <person name="Shigenobu S."/>
            <person name="Kawaguchi M."/>
        </authorList>
    </citation>
    <scope>NUCLEOTIDE SEQUENCE</scope>
    <source>
        <strain evidence="4">HR1</strain>
    </source>
</reference>
<evidence type="ECO:0000256" key="1">
    <source>
        <dbReference type="SAM" id="MobiDB-lite"/>
    </source>
</evidence>
<keyword evidence="2" id="KW-0472">Membrane</keyword>